<proteinExistence type="predicted"/>
<evidence type="ECO:0000313" key="2">
    <source>
        <dbReference type="Proteomes" id="UP000585474"/>
    </source>
</evidence>
<dbReference type="Proteomes" id="UP000585474">
    <property type="component" value="Unassembled WGS sequence"/>
</dbReference>
<evidence type="ECO:0000313" key="1">
    <source>
        <dbReference type="EMBL" id="GFY80983.1"/>
    </source>
</evidence>
<protein>
    <submittedName>
        <fullName evidence="1">Uncharacterized protein</fullName>
    </submittedName>
</protein>
<keyword evidence="2" id="KW-1185">Reference proteome</keyword>
<dbReference type="AlphaFoldDB" id="A0A7J0E383"/>
<comment type="caution">
    <text evidence="1">The sequence shown here is derived from an EMBL/GenBank/DDBJ whole genome shotgun (WGS) entry which is preliminary data.</text>
</comment>
<accession>A0A7J0E383</accession>
<name>A0A7J0E383_9ERIC</name>
<dbReference type="EMBL" id="BJWL01000001">
    <property type="protein sequence ID" value="GFY80983.1"/>
    <property type="molecule type" value="Genomic_DNA"/>
</dbReference>
<reference evidence="1 2" key="1">
    <citation type="submission" date="2019-07" db="EMBL/GenBank/DDBJ databases">
        <title>De Novo Assembly of kiwifruit Actinidia rufa.</title>
        <authorList>
            <person name="Sugita-Konishi S."/>
            <person name="Sato K."/>
            <person name="Mori E."/>
            <person name="Abe Y."/>
            <person name="Kisaki G."/>
            <person name="Hamano K."/>
            <person name="Suezawa K."/>
            <person name="Otani M."/>
            <person name="Fukuda T."/>
            <person name="Manabe T."/>
            <person name="Gomi K."/>
            <person name="Tabuchi M."/>
            <person name="Akimitsu K."/>
            <person name="Kataoka I."/>
        </authorList>
    </citation>
    <scope>NUCLEOTIDE SEQUENCE [LARGE SCALE GENOMIC DNA]</scope>
    <source>
        <strain evidence="2">cv. Fuchu</strain>
    </source>
</reference>
<organism evidence="1 2">
    <name type="scientific">Actinidia rufa</name>
    <dbReference type="NCBI Taxonomy" id="165716"/>
    <lineage>
        <taxon>Eukaryota</taxon>
        <taxon>Viridiplantae</taxon>
        <taxon>Streptophyta</taxon>
        <taxon>Embryophyta</taxon>
        <taxon>Tracheophyta</taxon>
        <taxon>Spermatophyta</taxon>
        <taxon>Magnoliopsida</taxon>
        <taxon>eudicotyledons</taxon>
        <taxon>Gunneridae</taxon>
        <taxon>Pentapetalae</taxon>
        <taxon>asterids</taxon>
        <taxon>Ericales</taxon>
        <taxon>Actinidiaceae</taxon>
        <taxon>Actinidia</taxon>
    </lineage>
</organism>
<gene>
    <name evidence="1" type="ORF">Acr_01g0007920</name>
</gene>
<sequence>MRQVEVAVWCGEGDERRLAMIEEWDEEAGDQLPISPHVQRSTSIPFSFLHSRYDGKEVIDIFGWSSSPLPFTLILLCDSQKGSIQASRVRFRRRSVRFRQQRVRFKRQRVRFYRYASISVWNASLTRLGCVSGVFLRKKRRFAVLGGSATPMRDSCNYGWDEEGLDGRLWTV</sequence>